<reference evidence="1" key="1">
    <citation type="submission" date="2022-12" db="EMBL/GenBank/DDBJ databases">
        <authorList>
            <person name="Petersen C."/>
        </authorList>
    </citation>
    <scope>NUCLEOTIDE SEQUENCE</scope>
    <source>
        <strain evidence="1">IBT 29677</strain>
    </source>
</reference>
<proteinExistence type="predicted"/>
<dbReference type="RefSeq" id="XP_056481680.1">
    <property type="nucleotide sequence ID" value="XM_056638173.1"/>
</dbReference>
<evidence type="ECO:0000313" key="1">
    <source>
        <dbReference type="EMBL" id="KAJ5376650.1"/>
    </source>
</evidence>
<reference evidence="1" key="2">
    <citation type="journal article" date="2023" name="IMA Fungus">
        <title>Comparative genomic study of the Penicillium genus elucidates a diverse pangenome and 15 lateral gene transfer events.</title>
        <authorList>
            <person name="Petersen C."/>
            <person name="Sorensen T."/>
            <person name="Nielsen M.R."/>
            <person name="Sondergaard T.E."/>
            <person name="Sorensen J.L."/>
            <person name="Fitzpatrick D.A."/>
            <person name="Frisvad J.C."/>
            <person name="Nielsen K.L."/>
        </authorList>
    </citation>
    <scope>NUCLEOTIDE SEQUENCE</scope>
    <source>
        <strain evidence="1">IBT 29677</strain>
    </source>
</reference>
<sequence length="188" mass="20600">MFIPGRNHWRFHPTSLDGTGNGSDNGGIPSDRIGSDVAGLADPIERCIYMNLPVWTTSYEFTSCRVPAQTSRQTPADISPRCQLCQVIPVSNLVSTLFILRELTVHAPDKRSEFIHESVMEMAVVQGVLQVWMCMHSATGRVWIEDTSRVKSSRTSGSWPPHFTVVCCGMPSGPTNFDALSASASVSE</sequence>
<evidence type="ECO:0000313" key="2">
    <source>
        <dbReference type="Proteomes" id="UP001147747"/>
    </source>
</evidence>
<gene>
    <name evidence="1" type="ORF">N7509_013536</name>
</gene>
<protein>
    <submittedName>
        <fullName evidence="1">Uncharacterized protein</fullName>
    </submittedName>
</protein>
<keyword evidence="2" id="KW-1185">Reference proteome</keyword>
<dbReference type="Proteomes" id="UP001147747">
    <property type="component" value="Unassembled WGS sequence"/>
</dbReference>
<organism evidence="1 2">
    <name type="scientific">Penicillium cosmopolitanum</name>
    <dbReference type="NCBI Taxonomy" id="1131564"/>
    <lineage>
        <taxon>Eukaryota</taxon>
        <taxon>Fungi</taxon>
        <taxon>Dikarya</taxon>
        <taxon>Ascomycota</taxon>
        <taxon>Pezizomycotina</taxon>
        <taxon>Eurotiomycetes</taxon>
        <taxon>Eurotiomycetidae</taxon>
        <taxon>Eurotiales</taxon>
        <taxon>Aspergillaceae</taxon>
        <taxon>Penicillium</taxon>
    </lineage>
</organism>
<dbReference type="GeneID" id="81377153"/>
<accession>A0A9W9SEP6</accession>
<dbReference type="AlphaFoldDB" id="A0A9W9SEP6"/>
<comment type="caution">
    <text evidence="1">The sequence shown here is derived from an EMBL/GenBank/DDBJ whole genome shotgun (WGS) entry which is preliminary data.</text>
</comment>
<name>A0A9W9SEP6_9EURO</name>
<dbReference type="EMBL" id="JAPZBU010000012">
    <property type="protein sequence ID" value="KAJ5376650.1"/>
    <property type="molecule type" value="Genomic_DNA"/>
</dbReference>
<dbReference type="OrthoDB" id="10629996at2759"/>